<feature type="compositionally biased region" description="Basic and acidic residues" evidence="1">
    <location>
        <begin position="109"/>
        <end position="118"/>
    </location>
</feature>
<evidence type="ECO:0000313" key="4">
    <source>
        <dbReference type="EMBL" id="KAF2113144.1"/>
    </source>
</evidence>
<feature type="chain" id="PRO_5025462099" evidence="3">
    <location>
        <begin position="20"/>
        <end position="225"/>
    </location>
</feature>
<keyword evidence="2" id="KW-0812">Transmembrane</keyword>
<keyword evidence="2" id="KW-0472">Membrane</keyword>
<keyword evidence="3" id="KW-0732">Signal</keyword>
<dbReference type="Proteomes" id="UP000799770">
    <property type="component" value="Unassembled WGS sequence"/>
</dbReference>
<feature type="transmembrane region" description="Helical" evidence="2">
    <location>
        <begin position="201"/>
        <end position="223"/>
    </location>
</feature>
<reference evidence="4" key="1">
    <citation type="journal article" date="2020" name="Stud. Mycol.">
        <title>101 Dothideomycetes genomes: a test case for predicting lifestyles and emergence of pathogens.</title>
        <authorList>
            <person name="Haridas S."/>
            <person name="Albert R."/>
            <person name="Binder M."/>
            <person name="Bloem J."/>
            <person name="Labutti K."/>
            <person name="Salamov A."/>
            <person name="Andreopoulos B."/>
            <person name="Baker S."/>
            <person name="Barry K."/>
            <person name="Bills G."/>
            <person name="Bluhm B."/>
            <person name="Cannon C."/>
            <person name="Castanera R."/>
            <person name="Culley D."/>
            <person name="Daum C."/>
            <person name="Ezra D."/>
            <person name="Gonzalez J."/>
            <person name="Henrissat B."/>
            <person name="Kuo A."/>
            <person name="Liang C."/>
            <person name="Lipzen A."/>
            <person name="Lutzoni F."/>
            <person name="Magnuson J."/>
            <person name="Mondo S."/>
            <person name="Nolan M."/>
            <person name="Ohm R."/>
            <person name="Pangilinan J."/>
            <person name="Park H.-J."/>
            <person name="Ramirez L."/>
            <person name="Alfaro M."/>
            <person name="Sun H."/>
            <person name="Tritt A."/>
            <person name="Yoshinaga Y."/>
            <person name="Zwiers L.-H."/>
            <person name="Turgeon B."/>
            <person name="Goodwin S."/>
            <person name="Spatafora J."/>
            <person name="Crous P."/>
            <person name="Grigoriev I."/>
        </authorList>
    </citation>
    <scope>NUCLEOTIDE SEQUENCE</scope>
    <source>
        <strain evidence="4">CBS 627.86</strain>
    </source>
</reference>
<evidence type="ECO:0000313" key="5">
    <source>
        <dbReference type="Proteomes" id="UP000799770"/>
    </source>
</evidence>
<evidence type="ECO:0000256" key="2">
    <source>
        <dbReference type="SAM" id="Phobius"/>
    </source>
</evidence>
<gene>
    <name evidence="4" type="ORF">BDV96DRAFT_633785</name>
</gene>
<evidence type="ECO:0000256" key="1">
    <source>
        <dbReference type="SAM" id="MobiDB-lite"/>
    </source>
</evidence>
<feature type="compositionally biased region" description="Polar residues" evidence="1">
    <location>
        <begin position="135"/>
        <end position="150"/>
    </location>
</feature>
<organism evidence="4 5">
    <name type="scientific">Lophiotrema nucula</name>
    <dbReference type="NCBI Taxonomy" id="690887"/>
    <lineage>
        <taxon>Eukaryota</taxon>
        <taxon>Fungi</taxon>
        <taxon>Dikarya</taxon>
        <taxon>Ascomycota</taxon>
        <taxon>Pezizomycotina</taxon>
        <taxon>Dothideomycetes</taxon>
        <taxon>Pleosporomycetidae</taxon>
        <taxon>Pleosporales</taxon>
        <taxon>Lophiotremataceae</taxon>
        <taxon>Lophiotrema</taxon>
    </lineage>
</organism>
<feature type="compositionally biased region" description="Low complexity" evidence="1">
    <location>
        <begin position="120"/>
        <end position="134"/>
    </location>
</feature>
<sequence>MVASHFVCVGLAAITCVAASFNEEHVFAALLKRQEPGTPSYNCHDNCGTAITISKAGGDVCNNNVFLADYKECLQCAGPDNYNIWKYYGNSLTPVASGCGLSTMPLSGKQEDPAEALHHSSSSSIAQSTATSSSERLASSLNVPASTTSAPELPTSAPTYLDPVVSTANEVVPSSIYTVPTHSSNGTVTSTSPPPQQTVNAAGVVAFNAGLFGAVVLAAGYGLGS</sequence>
<dbReference type="EMBL" id="ML977329">
    <property type="protein sequence ID" value="KAF2113144.1"/>
    <property type="molecule type" value="Genomic_DNA"/>
</dbReference>
<accession>A0A6A5Z264</accession>
<feature type="region of interest" description="Disordered" evidence="1">
    <location>
        <begin position="107"/>
        <end position="156"/>
    </location>
</feature>
<keyword evidence="2" id="KW-1133">Transmembrane helix</keyword>
<dbReference type="OrthoDB" id="4160690at2759"/>
<proteinExistence type="predicted"/>
<protein>
    <submittedName>
        <fullName evidence="4">Uncharacterized protein</fullName>
    </submittedName>
</protein>
<feature type="signal peptide" evidence="3">
    <location>
        <begin position="1"/>
        <end position="19"/>
    </location>
</feature>
<dbReference type="AlphaFoldDB" id="A0A6A5Z264"/>
<name>A0A6A5Z264_9PLEO</name>
<keyword evidence="5" id="KW-1185">Reference proteome</keyword>
<evidence type="ECO:0000256" key="3">
    <source>
        <dbReference type="SAM" id="SignalP"/>
    </source>
</evidence>